<feature type="region of interest" description="Disordered" evidence="2">
    <location>
        <begin position="798"/>
        <end position="818"/>
    </location>
</feature>
<keyword evidence="6" id="KW-1185">Reference proteome</keyword>
<dbReference type="Gene3D" id="2.60.200.20">
    <property type="match status" value="1"/>
</dbReference>
<dbReference type="Proteomes" id="UP000005238">
    <property type="component" value="Unassembled WGS sequence"/>
</dbReference>
<dbReference type="VEuPathDB" id="FungiDB:KRP22_3759"/>
<dbReference type="PROSITE" id="PS50006">
    <property type="entry name" value="FHA_DOMAIN"/>
    <property type="match status" value="1"/>
</dbReference>
<dbReference type="AlphaFoldDB" id="H3GVP6"/>
<dbReference type="VEuPathDB" id="FungiDB:KRP23_12753"/>
<keyword evidence="3" id="KW-0812">Transmembrane</keyword>
<keyword evidence="3" id="KW-1133">Transmembrane helix</keyword>
<name>H3GVP6_PHYRM</name>
<evidence type="ECO:0000256" key="1">
    <source>
        <dbReference type="SAM" id="Coils"/>
    </source>
</evidence>
<dbReference type="eggNOG" id="ENOG502RYX3">
    <property type="taxonomic scope" value="Eukaryota"/>
</dbReference>
<feature type="compositionally biased region" description="Basic and acidic residues" evidence="2">
    <location>
        <begin position="199"/>
        <end position="222"/>
    </location>
</feature>
<evidence type="ECO:0000256" key="2">
    <source>
        <dbReference type="SAM" id="MobiDB-lite"/>
    </source>
</evidence>
<dbReference type="SMART" id="SM00240">
    <property type="entry name" value="FHA"/>
    <property type="match status" value="1"/>
</dbReference>
<dbReference type="InterPro" id="IPR008984">
    <property type="entry name" value="SMAD_FHA_dom_sf"/>
</dbReference>
<dbReference type="HOGENOM" id="CLU_010027_0_0_1"/>
<feature type="coiled-coil region" evidence="1">
    <location>
        <begin position="392"/>
        <end position="419"/>
    </location>
</feature>
<dbReference type="Pfam" id="PF00498">
    <property type="entry name" value="FHA"/>
    <property type="match status" value="1"/>
</dbReference>
<dbReference type="InParanoid" id="H3GVP6"/>
<feature type="transmembrane region" description="Helical" evidence="3">
    <location>
        <begin position="955"/>
        <end position="977"/>
    </location>
</feature>
<feature type="region of interest" description="Disordered" evidence="2">
    <location>
        <begin position="834"/>
        <end position="930"/>
    </location>
</feature>
<feature type="compositionally biased region" description="Acidic residues" evidence="2">
    <location>
        <begin position="988"/>
        <end position="1011"/>
    </location>
</feature>
<reference evidence="5" key="2">
    <citation type="submission" date="2015-06" db="UniProtKB">
        <authorList>
            <consortium name="EnsemblProtists"/>
        </authorList>
    </citation>
    <scope>IDENTIFICATION</scope>
    <source>
        <strain evidence="5">Pr102</strain>
    </source>
</reference>
<protein>
    <recommendedName>
        <fullName evidence="4">FHA domain-containing protein</fullName>
    </recommendedName>
</protein>
<feature type="domain" description="FHA" evidence="4">
    <location>
        <begin position="43"/>
        <end position="98"/>
    </location>
</feature>
<sequence>MAASPPFCFRLEATRGPHSDATHRYCWQEHPPSPSSSSAVRLLSIGRKKRCWLRLTKDLEVSSFHAELRFLGDGDGSIRLVLRDIKSTNGTKLNGEPLRPQQDYQLSSGDLIGVGRTSLRFVKVKHSQPCGDEEEYAANAATCTAVLTSSASSSMAPAAAPEEIELDESSTEEIEAPALPASTSAGPKAVTAVVGSKGTPRDQPDIEPAHDEGQKPAKDAVGHKAVKDGVGADKGKEGGDNVVLGLVQKAKATKKGWGRTGGVDEFTPEDATCTICTAMIGQLDMLEQQAHLNECLGGRVATRSADTSVTTALSTTATKDAKSKSRKRGNAGGGVARTKRPRKPKASEGDPAPKAKKMRKRKRAGDGEDIELSLALAPTSKVSKEQQTDMQLAVAKTKLEDLDVQMAKLAKRRANLVKTLDRLGRTKEKLRKSQVLPPAKVPKFLDLAAALAAIFPSNRQAHADQCESMEDERNVSFVAKRYTPSRWIESEVAIDCEDEKQAELATVAAISMWARASQQLFGLQRDTLLYRNSVLRAFLGDDEDVDISSIEMDSADDVGNEDADVVRGEESEAEALLPPVAPDATADQRSVWTPGVEEVPDVVKCVFPNWQQDLAFLQEQTAEELEMALEAMHAAVKQADDAEANLGENIRATAIEEPIAGELRKYQVAILHLDRHSGESTDENMTPLRFSLFVALGMSSAAAVQVSVCRDATYELSVDASSLCAGSGSSPAGWSCPKAGDVAVADCLSTLASFGSGSCVAPEDAQCQVVNGDTWGCVLPSVGCNEAPQEQESACETWDYSGDDSVDSSGSFDGNEDYDESWFTQTTQLREIYDCGDKPTPAPTTATPEATPAATESNDTEAPTPTPTPAATDTEMPTLTPTPAATETETETETETPTPATTDCSGSSSGETDVAHAGYGETEVGDDDSAAGNSATVTFAAADATSFGGLSGEQLAVVAAVVAFAAVVLAAVAVVYARKRRTRGGLEEAADASESEEDKNEDDAAESESEDGPMVVPPTPAVVTGKMATTPTASTRAKVTTPKMTPTADETAAKTSASEGVEKTEVDGEESATTKDAGATQDD</sequence>
<feature type="compositionally biased region" description="Acidic residues" evidence="2">
    <location>
        <begin position="162"/>
        <end position="175"/>
    </location>
</feature>
<organism evidence="5 6">
    <name type="scientific">Phytophthora ramorum</name>
    <name type="common">Sudden oak death agent</name>
    <dbReference type="NCBI Taxonomy" id="164328"/>
    <lineage>
        <taxon>Eukaryota</taxon>
        <taxon>Sar</taxon>
        <taxon>Stramenopiles</taxon>
        <taxon>Oomycota</taxon>
        <taxon>Peronosporomycetes</taxon>
        <taxon>Peronosporales</taxon>
        <taxon>Peronosporaceae</taxon>
        <taxon>Phytophthora</taxon>
    </lineage>
</organism>
<dbReference type="EMBL" id="DS566057">
    <property type="status" value="NOT_ANNOTATED_CDS"/>
    <property type="molecule type" value="Genomic_DNA"/>
</dbReference>
<feature type="region of interest" description="Disordered" evidence="2">
    <location>
        <begin position="304"/>
        <end position="371"/>
    </location>
</feature>
<dbReference type="GO" id="GO:0003729">
    <property type="term" value="F:mRNA binding"/>
    <property type="evidence" value="ECO:0000318"/>
    <property type="project" value="GO_Central"/>
</dbReference>
<dbReference type="VEuPathDB" id="FungiDB:KRP23_12754"/>
<proteinExistence type="predicted"/>
<dbReference type="GO" id="GO:0005634">
    <property type="term" value="C:nucleus"/>
    <property type="evidence" value="ECO:0000318"/>
    <property type="project" value="GO_Central"/>
</dbReference>
<dbReference type="InterPro" id="IPR000253">
    <property type="entry name" value="FHA_dom"/>
</dbReference>
<feature type="region of interest" description="Disordered" evidence="2">
    <location>
        <begin position="981"/>
        <end position="1083"/>
    </location>
</feature>
<evidence type="ECO:0000259" key="4">
    <source>
        <dbReference type="PROSITE" id="PS50006"/>
    </source>
</evidence>
<dbReference type="VEuPathDB" id="FungiDB:KRP22_3758"/>
<evidence type="ECO:0000313" key="6">
    <source>
        <dbReference type="Proteomes" id="UP000005238"/>
    </source>
</evidence>
<keyword evidence="1" id="KW-0175">Coiled coil</keyword>
<dbReference type="STRING" id="164328.H3GVP6"/>
<accession>H3GVP6</accession>
<feature type="compositionally biased region" description="Basic residues" evidence="2">
    <location>
        <begin position="354"/>
        <end position="363"/>
    </location>
</feature>
<keyword evidence="3" id="KW-0472">Membrane</keyword>
<feature type="compositionally biased region" description="Polar residues" evidence="2">
    <location>
        <begin position="1027"/>
        <end position="1044"/>
    </location>
</feature>
<feature type="compositionally biased region" description="Low complexity" evidence="2">
    <location>
        <begin position="843"/>
        <end position="887"/>
    </location>
</feature>
<reference evidence="6" key="1">
    <citation type="journal article" date="2006" name="Science">
        <title>Phytophthora genome sequences uncover evolutionary origins and mechanisms of pathogenesis.</title>
        <authorList>
            <person name="Tyler B.M."/>
            <person name="Tripathy S."/>
            <person name="Zhang X."/>
            <person name="Dehal P."/>
            <person name="Jiang R.H."/>
            <person name="Aerts A."/>
            <person name="Arredondo F.D."/>
            <person name="Baxter L."/>
            <person name="Bensasson D."/>
            <person name="Beynon J.L."/>
            <person name="Chapman J."/>
            <person name="Damasceno C.M."/>
            <person name="Dorrance A.E."/>
            <person name="Dou D."/>
            <person name="Dickerman A.W."/>
            <person name="Dubchak I.L."/>
            <person name="Garbelotto M."/>
            <person name="Gijzen M."/>
            <person name="Gordon S.G."/>
            <person name="Govers F."/>
            <person name="Grunwald N.J."/>
            <person name="Huang W."/>
            <person name="Ivors K.L."/>
            <person name="Jones R.W."/>
            <person name="Kamoun S."/>
            <person name="Krampis K."/>
            <person name="Lamour K.H."/>
            <person name="Lee M.K."/>
            <person name="McDonald W.H."/>
            <person name="Medina M."/>
            <person name="Meijer H.J."/>
            <person name="Nordberg E.K."/>
            <person name="Maclean D.J."/>
            <person name="Ospina-Giraldo M.D."/>
            <person name="Morris P.F."/>
            <person name="Phuntumart V."/>
            <person name="Putnam N.H."/>
            <person name="Rash S."/>
            <person name="Rose J.K."/>
            <person name="Sakihama Y."/>
            <person name="Salamov A.A."/>
            <person name="Savidor A."/>
            <person name="Scheuring C.F."/>
            <person name="Smith B.M."/>
            <person name="Sobral B.W."/>
            <person name="Terry A."/>
            <person name="Torto-Alalibo T.A."/>
            <person name="Win J."/>
            <person name="Xu Z."/>
            <person name="Zhang H."/>
            <person name="Grigoriev I.V."/>
            <person name="Rokhsar D.S."/>
            <person name="Boore J.L."/>
        </authorList>
    </citation>
    <scope>NUCLEOTIDE SEQUENCE [LARGE SCALE GENOMIC DNA]</scope>
    <source>
        <strain evidence="6">Pr102</strain>
    </source>
</reference>
<feature type="compositionally biased region" description="Low complexity" evidence="2">
    <location>
        <begin position="304"/>
        <end position="318"/>
    </location>
</feature>
<dbReference type="SUPFAM" id="SSF49879">
    <property type="entry name" value="SMAD/FHA domain"/>
    <property type="match status" value="1"/>
</dbReference>
<feature type="region of interest" description="Disordered" evidence="2">
    <location>
        <begin position="152"/>
        <end position="222"/>
    </location>
</feature>
<dbReference type="CDD" id="cd00060">
    <property type="entry name" value="FHA"/>
    <property type="match status" value="1"/>
</dbReference>
<dbReference type="EnsemblProtists" id="Phyra81460">
    <property type="protein sequence ID" value="Phyra81460"/>
    <property type="gene ID" value="Phyra81460"/>
</dbReference>
<evidence type="ECO:0000256" key="3">
    <source>
        <dbReference type="SAM" id="Phobius"/>
    </source>
</evidence>
<evidence type="ECO:0000313" key="5">
    <source>
        <dbReference type="EnsemblProtists" id="Phyra81460"/>
    </source>
</evidence>